<reference evidence="1 2" key="1">
    <citation type="submission" date="2024-11" db="EMBL/GenBank/DDBJ databases">
        <title>A near-complete genome assembly of Cinchona calisaya.</title>
        <authorList>
            <person name="Lian D.C."/>
            <person name="Zhao X.W."/>
            <person name="Wei L."/>
        </authorList>
    </citation>
    <scope>NUCLEOTIDE SEQUENCE [LARGE SCALE GENOMIC DNA]</scope>
    <source>
        <tissue evidence="1">Nenye</tissue>
    </source>
</reference>
<proteinExistence type="predicted"/>
<protein>
    <submittedName>
        <fullName evidence="1">Uncharacterized protein</fullName>
    </submittedName>
</protein>
<dbReference type="Proteomes" id="UP001630127">
    <property type="component" value="Unassembled WGS sequence"/>
</dbReference>
<evidence type="ECO:0000313" key="1">
    <source>
        <dbReference type="EMBL" id="KAL3502629.1"/>
    </source>
</evidence>
<sequence length="132" mass="14666">MLELFLAASAMADPYLELAPPPQNPSIDLSARVPSNYLSNSLHGLHTNLEHANVGGLTIPDANIIGVQVLDDHYSKFQNIKAKKPVFEAGIMYSLLDSDVVERKFRFRVVLNGVLHDHLERIQSYAVGIRDD</sequence>
<comment type="caution">
    <text evidence="1">The sequence shown here is derived from an EMBL/GenBank/DDBJ whole genome shotgun (WGS) entry which is preliminary data.</text>
</comment>
<keyword evidence="2" id="KW-1185">Reference proteome</keyword>
<accession>A0ABD2Y8R5</accession>
<evidence type="ECO:0000313" key="2">
    <source>
        <dbReference type="Proteomes" id="UP001630127"/>
    </source>
</evidence>
<dbReference type="AlphaFoldDB" id="A0ABD2Y8R5"/>
<dbReference type="EMBL" id="JBJUIK010000015">
    <property type="protein sequence ID" value="KAL3502629.1"/>
    <property type="molecule type" value="Genomic_DNA"/>
</dbReference>
<name>A0ABD2Y8R5_9GENT</name>
<organism evidence="1 2">
    <name type="scientific">Cinchona calisaya</name>
    <dbReference type="NCBI Taxonomy" id="153742"/>
    <lineage>
        <taxon>Eukaryota</taxon>
        <taxon>Viridiplantae</taxon>
        <taxon>Streptophyta</taxon>
        <taxon>Embryophyta</taxon>
        <taxon>Tracheophyta</taxon>
        <taxon>Spermatophyta</taxon>
        <taxon>Magnoliopsida</taxon>
        <taxon>eudicotyledons</taxon>
        <taxon>Gunneridae</taxon>
        <taxon>Pentapetalae</taxon>
        <taxon>asterids</taxon>
        <taxon>lamiids</taxon>
        <taxon>Gentianales</taxon>
        <taxon>Rubiaceae</taxon>
        <taxon>Cinchonoideae</taxon>
        <taxon>Cinchoneae</taxon>
        <taxon>Cinchona</taxon>
    </lineage>
</organism>
<gene>
    <name evidence="1" type="ORF">ACH5RR_037078</name>
</gene>